<accession>A0ABU0HGH3</accession>
<name>A0ABU0HGH3_9HYPH</name>
<protein>
    <submittedName>
        <fullName evidence="2">Uncharacterized protein</fullName>
    </submittedName>
</protein>
<dbReference type="Proteomes" id="UP001236369">
    <property type="component" value="Unassembled WGS sequence"/>
</dbReference>
<sequence length="60" mass="6075">MGDPPASSETGPDRANVPPRGKQHDPSPTDGSGRGGGSAEEQARLDRDAGDVADDLADFA</sequence>
<evidence type="ECO:0000256" key="1">
    <source>
        <dbReference type="SAM" id="MobiDB-lite"/>
    </source>
</evidence>
<keyword evidence="3" id="KW-1185">Reference proteome</keyword>
<feature type="compositionally biased region" description="Acidic residues" evidence="1">
    <location>
        <begin position="51"/>
        <end position="60"/>
    </location>
</feature>
<reference evidence="2 3" key="1">
    <citation type="submission" date="2023-07" db="EMBL/GenBank/DDBJ databases">
        <title>Genomic Encyclopedia of Type Strains, Phase IV (KMG-IV): sequencing the most valuable type-strain genomes for metagenomic binning, comparative biology and taxonomic classification.</title>
        <authorList>
            <person name="Goeker M."/>
        </authorList>
    </citation>
    <scope>NUCLEOTIDE SEQUENCE [LARGE SCALE GENOMIC DNA]</scope>
    <source>
        <strain evidence="2 3">DSM 19562</strain>
    </source>
</reference>
<dbReference type="RefSeq" id="WP_238250007.1">
    <property type="nucleotide sequence ID" value="NZ_BPQX01000037.1"/>
</dbReference>
<proteinExistence type="predicted"/>
<dbReference type="EMBL" id="JAUSVV010000002">
    <property type="protein sequence ID" value="MDQ0441410.1"/>
    <property type="molecule type" value="Genomic_DNA"/>
</dbReference>
<comment type="caution">
    <text evidence="2">The sequence shown here is derived from an EMBL/GenBank/DDBJ whole genome shotgun (WGS) entry which is preliminary data.</text>
</comment>
<evidence type="ECO:0000313" key="3">
    <source>
        <dbReference type="Proteomes" id="UP001236369"/>
    </source>
</evidence>
<gene>
    <name evidence="2" type="ORF">QO016_000893</name>
</gene>
<feature type="compositionally biased region" description="Basic and acidic residues" evidence="1">
    <location>
        <begin position="41"/>
        <end position="50"/>
    </location>
</feature>
<evidence type="ECO:0000313" key="2">
    <source>
        <dbReference type="EMBL" id="MDQ0441410.1"/>
    </source>
</evidence>
<organism evidence="2 3">
    <name type="scientific">Methylobacterium persicinum</name>
    <dbReference type="NCBI Taxonomy" id="374426"/>
    <lineage>
        <taxon>Bacteria</taxon>
        <taxon>Pseudomonadati</taxon>
        <taxon>Pseudomonadota</taxon>
        <taxon>Alphaproteobacteria</taxon>
        <taxon>Hyphomicrobiales</taxon>
        <taxon>Methylobacteriaceae</taxon>
        <taxon>Methylobacterium</taxon>
    </lineage>
</organism>
<feature type="region of interest" description="Disordered" evidence="1">
    <location>
        <begin position="1"/>
        <end position="60"/>
    </location>
</feature>